<evidence type="ECO:0000313" key="3">
    <source>
        <dbReference type="Proteomes" id="UP000045991"/>
    </source>
</evidence>
<name>A0AAV2X4X6_SHISO</name>
<comment type="caution">
    <text evidence="2">The sequence shown here is derived from an EMBL/GenBank/DDBJ whole genome shotgun (WGS) entry which is preliminary data.</text>
</comment>
<reference evidence="2 3" key="1">
    <citation type="submission" date="2015-07" db="EMBL/GenBank/DDBJ databases">
        <authorList>
            <consortium name="Pathogen Informatics"/>
        </authorList>
    </citation>
    <scope>NUCLEOTIDE SEQUENCE [LARGE SCALE GENOMIC DNA]</scope>
    <source>
        <strain evidence="2 3">20352044</strain>
    </source>
</reference>
<dbReference type="EMBL" id="CWXZ01000248">
    <property type="protein sequence ID" value="CSL08577.1"/>
    <property type="molecule type" value="Genomic_DNA"/>
</dbReference>
<proteinExistence type="predicted"/>
<feature type="region of interest" description="Disordered" evidence="1">
    <location>
        <begin position="1"/>
        <end position="23"/>
    </location>
</feature>
<organism evidence="2 3">
    <name type="scientific">Shigella sonnei</name>
    <dbReference type="NCBI Taxonomy" id="624"/>
    <lineage>
        <taxon>Bacteria</taxon>
        <taxon>Pseudomonadati</taxon>
        <taxon>Pseudomonadota</taxon>
        <taxon>Gammaproteobacteria</taxon>
        <taxon>Enterobacterales</taxon>
        <taxon>Enterobacteriaceae</taxon>
        <taxon>Shigella</taxon>
    </lineage>
</organism>
<protein>
    <submittedName>
        <fullName evidence="2">Uncharacterized protein</fullName>
    </submittedName>
</protein>
<gene>
    <name evidence="2" type="ORF">ERS428554_04678</name>
</gene>
<dbReference type="Proteomes" id="UP000045991">
    <property type="component" value="Unassembled WGS sequence"/>
</dbReference>
<evidence type="ECO:0000313" key="2">
    <source>
        <dbReference type="EMBL" id="CSL08577.1"/>
    </source>
</evidence>
<dbReference type="AlphaFoldDB" id="A0AAV2X4X6"/>
<sequence length="78" mass="8756">MCPVVPVPDLSAEPSRSDSPRGQHDVRMGICFIHVMERHISNHALTDKVFSDKGENGFPCGILRQFTGDSEFNFPRKL</sequence>
<accession>A0AAV2X4X6</accession>
<evidence type="ECO:0000256" key="1">
    <source>
        <dbReference type="SAM" id="MobiDB-lite"/>
    </source>
</evidence>